<evidence type="ECO:0000256" key="1">
    <source>
        <dbReference type="SAM" id="MobiDB-lite"/>
    </source>
</evidence>
<dbReference type="Pfam" id="PF13091">
    <property type="entry name" value="PLDc_2"/>
    <property type="match status" value="1"/>
</dbReference>
<dbReference type="Gene3D" id="3.30.870.10">
    <property type="entry name" value="Endonuclease Chain A"/>
    <property type="match status" value="1"/>
</dbReference>
<sequence length="257" mass="29223">MAKFLNTSGTNYYLEELIKGAKDRLILISPYLRLNDRIKELLEDKNRLKIDVRIVYGKSELQPVEVNWLKGLSYVRTSFCKNLHAKCYLNEETCIITSLNLYEFSQVNNNEMGVLVQRSDDPDLFRDTYQEAQRIIRISDEVRNSLEPALKPEFPDPSNPNQIAGHDDEPEISDSGAKLTTSKLAVKLGIKTPELIELLIQKCYLDERIGKPYLTDLGTSIGGEYRRAYGGYFLWPEDLFASACTQAIDGTVQQLGC</sequence>
<proteinExistence type="predicted"/>
<name>A0A7X1XDP6_9PSED</name>
<evidence type="ECO:0000313" key="6">
    <source>
        <dbReference type="Proteomes" id="UP000489190"/>
    </source>
</evidence>
<reference evidence="5 6" key="1">
    <citation type="submission" date="2019-10" db="EMBL/GenBank/DDBJ databases">
        <title>Evaluation of single-gene subtyping targets for Pseudomonas.</title>
        <authorList>
            <person name="Reichler S.J."/>
            <person name="Orsi R.H."/>
            <person name="Wiedmann M."/>
            <person name="Martin N.H."/>
            <person name="Murphy S.I."/>
        </authorList>
    </citation>
    <scope>NUCLEOTIDE SEQUENCE [LARGE SCALE GENOMIC DNA]</scope>
    <source>
        <strain evidence="3 5">FSL R10-2932</strain>
        <strain evidence="4 6">FSL R10-3254</strain>
    </source>
</reference>
<dbReference type="InterPro" id="IPR025202">
    <property type="entry name" value="PLD-like_dom"/>
</dbReference>
<dbReference type="EMBL" id="WIWI01000025">
    <property type="protein sequence ID" value="MQT89670.1"/>
    <property type="molecule type" value="Genomic_DNA"/>
</dbReference>
<evidence type="ECO:0000313" key="3">
    <source>
        <dbReference type="EMBL" id="MQT73251.1"/>
    </source>
</evidence>
<dbReference type="CDD" id="cd09176">
    <property type="entry name" value="PLDc_unchar6"/>
    <property type="match status" value="1"/>
</dbReference>
<evidence type="ECO:0000313" key="5">
    <source>
        <dbReference type="Proteomes" id="UP000447574"/>
    </source>
</evidence>
<dbReference type="Proteomes" id="UP000447574">
    <property type="component" value="Unassembled WGS sequence"/>
</dbReference>
<dbReference type="AlphaFoldDB" id="A0A7X1XDP6"/>
<feature type="region of interest" description="Disordered" evidence="1">
    <location>
        <begin position="149"/>
        <end position="175"/>
    </location>
</feature>
<dbReference type="RefSeq" id="WP_153328322.1">
    <property type="nucleotide sequence ID" value="NZ_JBQEGR010000003.1"/>
</dbReference>
<dbReference type="SUPFAM" id="SSF56024">
    <property type="entry name" value="Phospholipase D/nuclease"/>
    <property type="match status" value="1"/>
</dbReference>
<dbReference type="Proteomes" id="UP000489190">
    <property type="component" value="Unassembled WGS sequence"/>
</dbReference>
<dbReference type="InterPro" id="IPR059166">
    <property type="entry name" value="PLD-like_cat"/>
</dbReference>
<dbReference type="EMBL" id="WIWF01000007">
    <property type="protein sequence ID" value="MQT73251.1"/>
    <property type="molecule type" value="Genomic_DNA"/>
</dbReference>
<accession>A0A7X1XDP6</accession>
<gene>
    <name evidence="3" type="ORF">GHO37_02850</name>
    <name evidence="4" type="ORF">GHO39_11060</name>
</gene>
<evidence type="ECO:0000259" key="2">
    <source>
        <dbReference type="Pfam" id="PF13091"/>
    </source>
</evidence>
<organism evidence="4 6">
    <name type="scientific">Pseudomonas helleri</name>
    <dbReference type="NCBI Taxonomy" id="1608996"/>
    <lineage>
        <taxon>Bacteria</taxon>
        <taxon>Pseudomonadati</taxon>
        <taxon>Pseudomonadota</taxon>
        <taxon>Gammaproteobacteria</taxon>
        <taxon>Pseudomonadales</taxon>
        <taxon>Pseudomonadaceae</taxon>
        <taxon>Pseudomonas</taxon>
    </lineage>
</organism>
<protein>
    <submittedName>
        <fullName evidence="4">DNA repair protein</fullName>
    </submittedName>
</protein>
<feature type="domain" description="Phospholipase D-like" evidence="2">
    <location>
        <begin position="15"/>
        <end position="120"/>
    </location>
</feature>
<evidence type="ECO:0000313" key="4">
    <source>
        <dbReference type="EMBL" id="MQT89670.1"/>
    </source>
</evidence>
<comment type="caution">
    <text evidence="4">The sequence shown here is derived from an EMBL/GenBank/DDBJ whole genome shotgun (WGS) entry which is preliminary data.</text>
</comment>